<comment type="subcellular location">
    <subcellularLocation>
        <location evidence="1">Cell membrane</location>
        <topology evidence="1">Multi-pass membrane protein</topology>
    </subcellularLocation>
</comment>
<evidence type="ECO:0000313" key="3">
    <source>
        <dbReference type="EMBL" id="KAK7944924.1"/>
    </source>
</evidence>
<dbReference type="InterPro" id="IPR050510">
    <property type="entry name" value="Cation_transp_ATPase_P-type"/>
</dbReference>
<dbReference type="Proteomes" id="UP001460270">
    <property type="component" value="Unassembled WGS sequence"/>
</dbReference>
<dbReference type="GO" id="GO:0000166">
    <property type="term" value="F:nucleotide binding"/>
    <property type="evidence" value="ECO:0007669"/>
    <property type="project" value="InterPro"/>
</dbReference>
<dbReference type="InterPro" id="IPR023299">
    <property type="entry name" value="ATPase_P-typ_cyto_dom_N"/>
</dbReference>
<dbReference type="EMBL" id="JBBPFD010000001">
    <property type="protein sequence ID" value="KAK7944924.1"/>
    <property type="molecule type" value="Genomic_DNA"/>
</dbReference>
<accession>A0AAW0Q5P4</accession>
<keyword evidence="4" id="KW-1185">Reference proteome</keyword>
<keyword evidence="2" id="KW-0472">Membrane</keyword>
<keyword evidence="2" id="KW-1003">Cell membrane</keyword>
<comment type="caution">
    <text evidence="3">The sequence shown here is derived from an EMBL/GenBank/DDBJ whole genome shotgun (WGS) entry which is preliminary data.</text>
</comment>
<dbReference type="GO" id="GO:0030007">
    <property type="term" value="P:intracellular potassium ion homeostasis"/>
    <property type="evidence" value="ECO:0007669"/>
    <property type="project" value="TreeGrafter"/>
</dbReference>
<dbReference type="SUPFAM" id="SSF81660">
    <property type="entry name" value="Metal cation-transporting ATPase, ATP-binding domain N"/>
    <property type="match status" value="1"/>
</dbReference>
<organism evidence="3 4">
    <name type="scientific">Mugilogobius chulae</name>
    <name type="common">yellowstripe goby</name>
    <dbReference type="NCBI Taxonomy" id="88201"/>
    <lineage>
        <taxon>Eukaryota</taxon>
        <taxon>Metazoa</taxon>
        <taxon>Chordata</taxon>
        <taxon>Craniata</taxon>
        <taxon>Vertebrata</taxon>
        <taxon>Euteleostomi</taxon>
        <taxon>Actinopterygii</taxon>
        <taxon>Neopterygii</taxon>
        <taxon>Teleostei</taxon>
        <taxon>Neoteleostei</taxon>
        <taxon>Acanthomorphata</taxon>
        <taxon>Gobiaria</taxon>
        <taxon>Gobiiformes</taxon>
        <taxon>Gobioidei</taxon>
        <taxon>Gobiidae</taxon>
        <taxon>Gobionellinae</taxon>
        <taxon>Mugilogobius</taxon>
    </lineage>
</organism>
<evidence type="ECO:0000256" key="2">
    <source>
        <dbReference type="ARBA" id="ARBA00022475"/>
    </source>
</evidence>
<dbReference type="GO" id="GO:1902600">
    <property type="term" value="P:proton transmembrane transport"/>
    <property type="evidence" value="ECO:0007669"/>
    <property type="project" value="TreeGrafter"/>
</dbReference>
<evidence type="ECO:0000256" key="1">
    <source>
        <dbReference type="ARBA" id="ARBA00004651"/>
    </source>
</evidence>
<dbReference type="PANTHER" id="PTHR43294:SF21">
    <property type="entry name" value="CATION TRANSPORTING ATPASE"/>
    <property type="match status" value="1"/>
</dbReference>
<sequence length="120" mass="13423">MCTNHSDHQLCVCLMYVQMINMSEMSSAADLSGRPGHVARAEDKERDYTACSTIMLNGQEVPLDDMWKDSFQNAYMELGGLGERVLGFCHLHLPLSQFPHGFSFDTDDANFPIEGCASWV</sequence>
<name>A0AAW0Q5P4_9GOBI</name>
<evidence type="ECO:0000313" key="4">
    <source>
        <dbReference type="Proteomes" id="UP001460270"/>
    </source>
</evidence>
<dbReference type="GO" id="GO:0005391">
    <property type="term" value="F:P-type sodium:potassium-exchanging transporter activity"/>
    <property type="evidence" value="ECO:0007669"/>
    <property type="project" value="TreeGrafter"/>
</dbReference>
<dbReference type="GO" id="GO:1990573">
    <property type="term" value="P:potassium ion import across plasma membrane"/>
    <property type="evidence" value="ECO:0007669"/>
    <property type="project" value="TreeGrafter"/>
</dbReference>
<dbReference type="GO" id="GO:0036376">
    <property type="term" value="P:sodium ion export across plasma membrane"/>
    <property type="evidence" value="ECO:0007669"/>
    <property type="project" value="TreeGrafter"/>
</dbReference>
<dbReference type="PANTHER" id="PTHR43294">
    <property type="entry name" value="SODIUM/POTASSIUM-TRANSPORTING ATPASE SUBUNIT ALPHA"/>
    <property type="match status" value="1"/>
</dbReference>
<dbReference type="AlphaFoldDB" id="A0AAW0Q5P4"/>
<gene>
    <name evidence="3" type="ORF">WMY93_000652</name>
</gene>
<proteinExistence type="predicted"/>
<reference evidence="4" key="1">
    <citation type="submission" date="2024-04" db="EMBL/GenBank/DDBJ databases">
        <title>Salinicola lusitanus LLJ914,a marine bacterium isolated from the Okinawa Trough.</title>
        <authorList>
            <person name="Li J."/>
        </authorList>
    </citation>
    <scope>NUCLEOTIDE SEQUENCE [LARGE SCALE GENOMIC DNA]</scope>
</reference>
<dbReference type="GO" id="GO:0005886">
    <property type="term" value="C:plasma membrane"/>
    <property type="evidence" value="ECO:0007669"/>
    <property type="project" value="UniProtKB-SubCell"/>
</dbReference>
<dbReference type="GO" id="GO:0006883">
    <property type="term" value="P:intracellular sodium ion homeostasis"/>
    <property type="evidence" value="ECO:0007669"/>
    <property type="project" value="TreeGrafter"/>
</dbReference>
<dbReference type="Pfam" id="PF13246">
    <property type="entry name" value="Cation_ATPase"/>
    <property type="match status" value="1"/>
</dbReference>
<protein>
    <submittedName>
        <fullName evidence="3">Uncharacterized protein</fullName>
    </submittedName>
</protein>
<dbReference type="Gene3D" id="3.40.1110.10">
    <property type="entry name" value="Calcium-transporting ATPase, cytoplasmic domain N"/>
    <property type="match status" value="1"/>
</dbReference>